<evidence type="ECO:0000313" key="2">
    <source>
        <dbReference type="EMBL" id="KAF8650771.1"/>
    </source>
</evidence>
<protein>
    <submittedName>
        <fullName evidence="2">Uncharacterized protein</fullName>
    </submittedName>
</protein>
<reference evidence="2" key="1">
    <citation type="submission" date="2020-07" db="EMBL/GenBank/DDBJ databases">
        <title>Genome sequence and genetic diversity analysis of an under-domesticated orphan crop, white fonio (Digitaria exilis).</title>
        <authorList>
            <person name="Bennetzen J.L."/>
            <person name="Chen S."/>
            <person name="Ma X."/>
            <person name="Wang X."/>
            <person name="Yssel A.E.J."/>
            <person name="Chaluvadi S.R."/>
            <person name="Johnson M."/>
            <person name="Gangashetty P."/>
            <person name="Hamidou F."/>
            <person name="Sanogo M.D."/>
            <person name="Zwaenepoel A."/>
            <person name="Wallace J."/>
            <person name="Van De Peer Y."/>
            <person name="Van Deynze A."/>
        </authorList>
    </citation>
    <scope>NUCLEOTIDE SEQUENCE</scope>
    <source>
        <tissue evidence="2">Leaves</tissue>
    </source>
</reference>
<dbReference type="EMBL" id="JACEFO010002708">
    <property type="protein sequence ID" value="KAF8650771.1"/>
    <property type="molecule type" value="Genomic_DNA"/>
</dbReference>
<feature type="compositionally biased region" description="Low complexity" evidence="1">
    <location>
        <begin position="75"/>
        <end position="85"/>
    </location>
</feature>
<proteinExistence type="predicted"/>
<name>A0A835A4K9_9POAL</name>
<evidence type="ECO:0000313" key="3">
    <source>
        <dbReference type="Proteomes" id="UP000636709"/>
    </source>
</evidence>
<dbReference type="Proteomes" id="UP000636709">
    <property type="component" value="Unassembled WGS sequence"/>
</dbReference>
<feature type="compositionally biased region" description="Basic residues" evidence="1">
    <location>
        <begin position="86"/>
        <end position="96"/>
    </location>
</feature>
<organism evidence="2 3">
    <name type="scientific">Digitaria exilis</name>
    <dbReference type="NCBI Taxonomy" id="1010633"/>
    <lineage>
        <taxon>Eukaryota</taxon>
        <taxon>Viridiplantae</taxon>
        <taxon>Streptophyta</taxon>
        <taxon>Embryophyta</taxon>
        <taxon>Tracheophyta</taxon>
        <taxon>Spermatophyta</taxon>
        <taxon>Magnoliopsida</taxon>
        <taxon>Liliopsida</taxon>
        <taxon>Poales</taxon>
        <taxon>Poaceae</taxon>
        <taxon>PACMAD clade</taxon>
        <taxon>Panicoideae</taxon>
        <taxon>Panicodae</taxon>
        <taxon>Paniceae</taxon>
        <taxon>Anthephorinae</taxon>
        <taxon>Digitaria</taxon>
    </lineage>
</organism>
<gene>
    <name evidence="2" type="ORF">HU200_063675</name>
</gene>
<accession>A0A835A4K9</accession>
<comment type="caution">
    <text evidence="2">The sequence shown here is derived from an EMBL/GenBank/DDBJ whole genome shotgun (WGS) entry which is preliminary data.</text>
</comment>
<dbReference type="AlphaFoldDB" id="A0A835A4K9"/>
<feature type="region of interest" description="Disordered" evidence="1">
    <location>
        <begin position="1"/>
        <end position="96"/>
    </location>
</feature>
<feature type="compositionally biased region" description="Low complexity" evidence="1">
    <location>
        <begin position="38"/>
        <end position="51"/>
    </location>
</feature>
<sequence>MLCRNNKVPPKRPLEIALGECPPSSGGGEGGDRRGADVADSGGETGSSSSSPVPFSAVTTTGLPPPDLLAQSSLRVSSPRSGPIRRVVRRGPRKIQ</sequence>
<keyword evidence="3" id="KW-1185">Reference proteome</keyword>
<evidence type="ECO:0000256" key="1">
    <source>
        <dbReference type="SAM" id="MobiDB-lite"/>
    </source>
</evidence>